<evidence type="ECO:0000256" key="2">
    <source>
        <dbReference type="ARBA" id="ARBA00022679"/>
    </source>
</evidence>
<evidence type="ECO:0000256" key="1">
    <source>
        <dbReference type="ARBA" id="ARBA00007677"/>
    </source>
</evidence>
<comment type="caution">
    <text evidence="3">The sequence shown here is derived from an EMBL/GenBank/DDBJ whole genome shotgun (WGS) entry which is preliminary data.</text>
</comment>
<dbReference type="InterPro" id="IPR002685">
    <property type="entry name" value="Glyco_trans_15"/>
</dbReference>
<dbReference type="VEuPathDB" id="TriTrypDB:TM35_000014810"/>
<dbReference type="PANTHER" id="PTHR31121">
    <property type="entry name" value="ALPHA-1,2 MANNOSYLTRANSFERASE KTR1"/>
    <property type="match status" value="1"/>
</dbReference>
<dbReference type="GO" id="GO:0016020">
    <property type="term" value="C:membrane"/>
    <property type="evidence" value="ECO:0007669"/>
    <property type="project" value="InterPro"/>
</dbReference>
<dbReference type="AlphaFoldDB" id="A0A1X0P9K3"/>
<dbReference type="Proteomes" id="UP000192257">
    <property type="component" value="Unassembled WGS sequence"/>
</dbReference>
<proteinExistence type="inferred from homology"/>
<reference evidence="3 4" key="1">
    <citation type="submission" date="2017-03" db="EMBL/GenBank/DDBJ databases">
        <title>An alternative strategy for trypanosome survival in the mammalian bloodstream revealed through genome and transcriptome analysis of the ubiquitous bovine parasite Trypanosoma (Megatrypanum) theileri.</title>
        <authorList>
            <person name="Kelly S."/>
            <person name="Ivens A."/>
            <person name="Mott A."/>
            <person name="O'Neill E."/>
            <person name="Emms D."/>
            <person name="Macleod O."/>
            <person name="Voorheis P."/>
            <person name="Matthews J."/>
            <person name="Matthews K."/>
            <person name="Carrington M."/>
        </authorList>
    </citation>
    <scope>NUCLEOTIDE SEQUENCE [LARGE SCALE GENOMIC DNA]</scope>
    <source>
        <strain evidence="3">Edinburgh</strain>
    </source>
</reference>
<accession>A0A1X0P9K3</accession>
<dbReference type="Gene3D" id="3.90.550.10">
    <property type="entry name" value="Spore Coat Polysaccharide Biosynthesis Protein SpsA, Chain A"/>
    <property type="match status" value="1"/>
</dbReference>
<dbReference type="SUPFAM" id="SSF53448">
    <property type="entry name" value="Nucleotide-diphospho-sugar transferases"/>
    <property type="match status" value="1"/>
</dbReference>
<gene>
    <name evidence="3" type="ORF">TM35_000014810</name>
</gene>
<evidence type="ECO:0000313" key="4">
    <source>
        <dbReference type="Proteomes" id="UP000192257"/>
    </source>
</evidence>
<sequence>RYPYPVHVFHEEMPLGTQEEIRDVLRSARNVTFEDVSQFWRTLPHGVSEKQLKEWLSVPGQVPFYGRGYRIMCRFWAGLVWQLPSLDSYEYYWRLDTDSFLTQAVPCDVFRLMQVNQCVYGYRSLTLDHPNVVKDLWPTFKKWANTALSAGELENVTRFALSSNESEYEGIMYYNNFELGTMALKRHPLYTSMFHFLDENEPFGILRYRWGDAPIHTLGVEAVMLQEGWRKCHFQEDFAGYKHGRNFQVFIPER</sequence>
<evidence type="ECO:0000313" key="3">
    <source>
        <dbReference type="EMBL" id="ORC93604.1"/>
    </source>
</evidence>
<dbReference type="InterPro" id="IPR029044">
    <property type="entry name" value="Nucleotide-diphossugar_trans"/>
</dbReference>
<protein>
    <submittedName>
        <fullName evidence="3">Alpha-1,2-mannosyltransferase</fullName>
    </submittedName>
</protein>
<comment type="similarity">
    <text evidence="1">Belongs to the glycosyltransferase 15 family.</text>
</comment>
<dbReference type="PANTHER" id="PTHR31121:SF6">
    <property type="entry name" value="ALPHA-1,2 MANNOSYLTRANSFERASE KTR1"/>
    <property type="match status" value="1"/>
</dbReference>
<keyword evidence="3" id="KW-0328">Glycosyltransferase</keyword>
<dbReference type="GO" id="GO:0000032">
    <property type="term" value="P:cell wall mannoprotein biosynthetic process"/>
    <property type="evidence" value="ECO:0007669"/>
    <property type="project" value="TreeGrafter"/>
</dbReference>
<dbReference type="GO" id="GO:0000026">
    <property type="term" value="F:alpha-1,2-mannosyltransferase activity"/>
    <property type="evidence" value="ECO:0007669"/>
    <property type="project" value="TreeGrafter"/>
</dbReference>
<keyword evidence="2 3" id="KW-0808">Transferase</keyword>
<feature type="non-terminal residue" evidence="3">
    <location>
        <position position="1"/>
    </location>
</feature>
<dbReference type="RefSeq" id="XP_028887670.1">
    <property type="nucleotide sequence ID" value="XM_029021162.1"/>
</dbReference>
<keyword evidence="4" id="KW-1185">Reference proteome</keyword>
<name>A0A1X0P9K3_9TRYP</name>
<dbReference type="GeneID" id="39980942"/>
<dbReference type="OrthoDB" id="439943at2759"/>
<dbReference type="GO" id="GO:0006487">
    <property type="term" value="P:protein N-linked glycosylation"/>
    <property type="evidence" value="ECO:0007669"/>
    <property type="project" value="TreeGrafter"/>
</dbReference>
<dbReference type="GO" id="GO:0005794">
    <property type="term" value="C:Golgi apparatus"/>
    <property type="evidence" value="ECO:0007669"/>
    <property type="project" value="TreeGrafter"/>
</dbReference>
<dbReference type="EMBL" id="NBCO01000001">
    <property type="protein sequence ID" value="ORC93604.1"/>
    <property type="molecule type" value="Genomic_DNA"/>
</dbReference>
<dbReference type="Pfam" id="PF01793">
    <property type="entry name" value="Glyco_transf_15"/>
    <property type="match status" value="1"/>
</dbReference>
<organism evidence="3 4">
    <name type="scientific">Trypanosoma theileri</name>
    <dbReference type="NCBI Taxonomy" id="67003"/>
    <lineage>
        <taxon>Eukaryota</taxon>
        <taxon>Discoba</taxon>
        <taxon>Euglenozoa</taxon>
        <taxon>Kinetoplastea</taxon>
        <taxon>Metakinetoplastina</taxon>
        <taxon>Trypanosomatida</taxon>
        <taxon>Trypanosomatidae</taxon>
        <taxon>Trypanosoma</taxon>
    </lineage>
</organism>